<dbReference type="Proteomes" id="UP001344447">
    <property type="component" value="Unassembled WGS sequence"/>
</dbReference>
<dbReference type="PANTHER" id="PTHR10971">
    <property type="entry name" value="MRNA EXPORT FACTOR AND BUB3"/>
    <property type="match status" value="1"/>
</dbReference>
<dbReference type="InterPro" id="IPR001680">
    <property type="entry name" value="WD40_rpt"/>
</dbReference>
<protein>
    <recommendedName>
        <fullName evidence="6">Mitotic checkpoint protein bub3</fullName>
    </recommendedName>
</protein>
<dbReference type="Pfam" id="PF00400">
    <property type="entry name" value="WD40"/>
    <property type="match status" value="3"/>
</dbReference>
<dbReference type="PROSITE" id="PS50294">
    <property type="entry name" value="WD_REPEATS_REGION"/>
    <property type="match status" value="1"/>
</dbReference>
<reference evidence="4 5" key="1">
    <citation type="submission" date="2023-11" db="EMBL/GenBank/DDBJ databases">
        <title>Dfirmibasis_genome.</title>
        <authorList>
            <person name="Edelbroek B."/>
            <person name="Kjellin J."/>
            <person name="Jerlstrom-Hultqvist J."/>
            <person name="Soderbom F."/>
        </authorList>
    </citation>
    <scope>NUCLEOTIDE SEQUENCE [LARGE SCALE GENOMIC DNA]</scope>
    <source>
        <strain evidence="4 5">TNS-C-14</strain>
    </source>
</reference>
<dbReference type="PROSITE" id="PS00678">
    <property type="entry name" value="WD_REPEATS_1"/>
    <property type="match status" value="1"/>
</dbReference>
<dbReference type="SMART" id="SM00320">
    <property type="entry name" value="WD40"/>
    <property type="match status" value="6"/>
</dbReference>
<keyword evidence="5" id="KW-1185">Reference proteome</keyword>
<sequence length="331" mass="37246">MSNEPTSTFYELRLPPSDGISSVNFCPNSVNLLVTSWDNTVRCYDTQNNVQKWQYSHKGPVMDGCFPEKNKVFSGDVFGSVKHFDPIAGVEKEIGSHGEGVRSVVFNGTTQQLFTGGWDQQLKLWDIRSDKMEISNHDLQSKIFTMDVSPISNMLVIGTADKYITIYDTRQMETPVQKRESSIKYQTRCIRAFTDGKGYALASVEGRIAMEYFDPSPAIQSKKYAFKCHRLTESGVDVVYPVNCIAFNPHHGTFATGGCDKNVFFWDGANRKRLHALKTYPTSISSMSFNTDGNILAVASSYTFEEGEKDHPPDQIFIHNILSEKIIKPIK</sequence>
<organism evidence="4 5">
    <name type="scientific">Dictyostelium firmibasis</name>
    <dbReference type="NCBI Taxonomy" id="79012"/>
    <lineage>
        <taxon>Eukaryota</taxon>
        <taxon>Amoebozoa</taxon>
        <taxon>Evosea</taxon>
        <taxon>Eumycetozoa</taxon>
        <taxon>Dictyostelia</taxon>
        <taxon>Dictyosteliales</taxon>
        <taxon>Dictyosteliaceae</taxon>
        <taxon>Dictyostelium</taxon>
    </lineage>
</organism>
<keyword evidence="1 3" id="KW-0853">WD repeat</keyword>
<proteinExistence type="predicted"/>
<evidence type="ECO:0000256" key="2">
    <source>
        <dbReference type="ARBA" id="ARBA00022737"/>
    </source>
</evidence>
<dbReference type="InterPro" id="IPR019775">
    <property type="entry name" value="WD40_repeat_CS"/>
</dbReference>
<gene>
    <name evidence="4" type="ORF">RB653_005337</name>
</gene>
<dbReference type="PROSITE" id="PS50082">
    <property type="entry name" value="WD_REPEATS_2"/>
    <property type="match status" value="2"/>
</dbReference>
<dbReference type="AlphaFoldDB" id="A0AAN7U130"/>
<evidence type="ECO:0000256" key="1">
    <source>
        <dbReference type="ARBA" id="ARBA00022574"/>
    </source>
</evidence>
<feature type="repeat" description="WD" evidence="3">
    <location>
        <begin position="94"/>
        <end position="135"/>
    </location>
</feature>
<accession>A0AAN7U130</accession>
<evidence type="ECO:0000313" key="5">
    <source>
        <dbReference type="Proteomes" id="UP001344447"/>
    </source>
</evidence>
<evidence type="ECO:0008006" key="6">
    <source>
        <dbReference type="Google" id="ProtNLM"/>
    </source>
</evidence>
<name>A0AAN7U130_9MYCE</name>
<comment type="caution">
    <text evidence="4">The sequence shown here is derived from an EMBL/GenBank/DDBJ whole genome shotgun (WGS) entry which is preliminary data.</text>
</comment>
<evidence type="ECO:0000313" key="4">
    <source>
        <dbReference type="EMBL" id="KAK5583739.1"/>
    </source>
</evidence>
<feature type="repeat" description="WD" evidence="3">
    <location>
        <begin position="242"/>
        <end position="276"/>
    </location>
</feature>
<keyword evidence="2" id="KW-0677">Repeat</keyword>
<evidence type="ECO:0000256" key="3">
    <source>
        <dbReference type="PROSITE-ProRule" id="PRU00221"/>
    </source>
</evidence>
<dbReference type="Gene3D" id="2.130.10.10">
    <property type="entry name" value="YVTN repeat-like/Quinoprotein amine dehydrogenase"/>
    <property type="match status" value="1"/>
</dbReference>
<dbReference type="InterPro" id="IPR036322">
    <property type="entry name" value="WD40_repeat_dom_sf"/>
</dbReference>
<dbReference type="EMBL" id="JAVFKY010000001">
    <property type="protein sequence ID" value="KAK5583739.1"/>
    <property type="molecule type" value="Genomic_DNA"/>
</dbReference>
<dbReference type="SUPFAM" id="SSF50978">
    <property type="entry name" value="WD40 repeat-like"/>
    <property type="match status" value="1"/>
</dbReference>
<dbReference type="InterPro" id="IPR015943">
    <property type="entry name" value="WD40/YVTN_repeat-like_dom_sf"/>
</dbReference>